<feature type="compositionally biased region" description="Acidic residues" evidence="1">
    <location>
        <begin position="393"/>
        <end position="402"/>
    </location>
</feature>
<accession>A0A9P7F6Y8</accession>
<keyword evidence="3" id="KW-1185">Reference proteome</keyword>
<protein>
    <submittedName>
        <fullName evidence="2">Uncharacterized protein</fullName>
    </submittedName>
</protein>
<evidence type="ECO:0000256" key="1">
    <source>
        <dbReference type="SAM" id="MobiDB-lite"/>
    </source>
</evidence>
<feature type="compositionally biased region" description="Basic and acidic residues" evidence="1">
    <location>
        <begin position="356"/>
        <end position="367"/>
    </location>
</feature>
<dbReference type="GeneID" id="64696033"/>
<feature type="compositionally biased region" description="Acidic residues" evidence="1">
    <location>
        <begin position="226"/>
        <end position="236"/>
    </location>
</feature>
<feature type="compositionally biased region" description="Polar residues" evidence="1">
    <location>
        <begin position="582"/>
        <end position="595"/>
    </location>
</feature>
<name>A0A9P7F6Y8_9AGAM</name>
<evidence type="ECO:0000313" key="2">
    <source>
        <dbReference type="EMBL" id="KAG2107513.1"/>
    </source>
</evidence>
<dbReference type="AlphaFoldDB" id="A0A9P7F6Y8"/>
<organism evidence="2 3">
    <name type="scientific">Suillus discolor</name>
    <dbReference type="NCBI Taxonomy" id="1912936"/>
    <lineage>
        <taxon>Eukaryota</taxon>
        <taxon>Fungi</taxon>
        <taxon>Dikarya</taxon>
        <taxon>Basidiomycota</taxon>
        <taxon>Agaricomycotina</taxon>
        <taxon>Agaricomycetes</taxon>
        <taxon>Agaricomycetidae</taxon>
        <taxon>Boletales</taxon>
        <taxon>Suillineae</taxon>
        <taxon>Suillaceae</taxon>
        <taxon>Suillus</taxon>
    </lineage>
</organism>
<feature type="compositionally biased region" description="Basic and acidic residues" evidence="1">
    <location>
        <begin position="637"/>
        <end position="647"/>
    </location>
</feature>
<feature type="region of interest" description="Disordered" evidence="1">
    <location>
        <begin position="356"/>
        <end position="675"/>
    </location>
</feature>
<dbReference type="Proteomes" id="UP000823399">
    <property type="component" value="Unassembled WGS sequence"/>
</dbReference>
<dbReference type="EMBL" id="JABBWM010000031">
    <property type="protein sequence ID" value="KAG2107513.1"/>
    <property type="molecule type" value="Genomic_DNA"/>
</dbReference>
<dbReference type="OrthoDB" id="3231544at2759"/>
<gene>
    <name evidence="2" type="ORF">F5147DRAFT_653363</name>
</gene>
<proteinExistence type="predicted"/>
<reference evidence="2" key="1">
    <citation type="journal article" date="2020" name="New Phytol.">
        <title>Comparative genomics reveals dynamic genome evolution in host specialist ectomycorrhizal fungi.</title>
        <authorList>
            <person name="Lofgren L.A."/>
            <person name="Nguyen N.H."/>
            <person name="Vilgalys R."/>
            <person name="Ruytinx J."/>
            <person name="Liao H.L."/>
            <person name="Branco S."/>
            <person name="Kuo A."/>
            <person name="LaButti K."/>
            <person name="Lipzen A."/>
            <person name="Andreopoulos W."/>
            <person name="Pangilinan J."/>
            <person name="Riley R."/>
            <person name="Hundley H."/>
            <person name="Na H."/>
            <person name="Barry K."/>
            <person name="Grigoriev I.V."/>
            <person name="Stajich J.E."/>
            <person name="Kennedy P.G."/>
        </authorList>
    </citation>
    <scope>NUCLEOTIDE SEQUENCE</scope>
    <source>
        <strain evidence="2">FC423</strain>
    </source>
</reference>
<sequence>MLRSNSSVDSPKKTKQKKLTDKEVLVLKSHLEEWKEAAANDRKNILKAVIKEAKVHAPAMDDRSLKNRKYKASKFGQKWTSQSVIEQLRKEEIIEKTGAMPGLKKFIERYQTTLTAVVASLSKEELEEAQNTAIEWSAKAPPAAVQADFAKKKAPGMMKDLATKLWKQASMRIFILSAWKTEEDEVRINGIDFNEKLEGNSFTDMKDWKSMLSEWNAYAGEEFDIDLNNDDDDNEEEVKKSRKKGGKKDDYPLEVDSYGLPVIPDVTELNLESKKCLIRTFLTKHYRLCSQQPKASVPWASVRMAQGDFIAAKFLPTGWKLDNPSKIQLADADWLLELWCQRQKDQVRPTFEFKGWEGDDKTMREPAEIISGNSSDARPRVPVKKVSSSEDKDKDDEDEEKDDDHYHDDNLQSPPPKSKSINNRPPVKKSIPVPPPPSKAKRTNTIHRISTASEEEDTRPPIKKSILVPPPPSKAKQTNTVRRASTASEEEDTRPPVKKSIPVPPPPSKAKRTNTVRSTRPASEEEDTRPPVKKSILVPPPPKSKSSQKRGRVVPIQSDLESDGPPPVKKSKLTASGRGQAEDNTSTGSAQSTGNDDNDPLPSQHLSRSCAFGPTSGVHAKNKTNKAPVPKPMPPAPRRDSGKKAKASEAQTTNPEPKRSHRSTKASYKAQYMQS</sequence>
<evidence type="ECO:0000313" key="3">
    <source>
        <dbReference type="Proteomes" id="UP000823399"/>
    </source>
</evidence>
<dbReference type="RefSeq" id="XP_041292327.1">
    <property type="nucleotide sequence ID" value="XM_041433774.1"/>
</dbReference>
<feature type="region of interest" description="Disordered" evidence="1">
    <location>
        <begin position="226"/>
        <end position="247"/>
    </location>
</feature>
<comment type="caution">
    <text evidence="2">The sequence shown here is derived from an EMBL/GenBank/DDBJ whole genome shotgun (WGS) entry which is preliminary data.</text>
</comment>
<feature type="compositionally biased region" description="Polar residues" evidence="1">
    <location>
        <begin position="475"/>
        <end position="487"/>
    </location>
</feature>